<dbReference type="InterPro" id="IPR045851">
    <property type="entry name" value="AMP-bd_C_sf"/>
</dbReference>
<evidence type="ECO:0000259" key="2">
    <source>
        <dbReference type="Pfam" id="PF00501"/>
    </source>
</evidence>
<dbReference type="Gene3D" id="3.40.50.12780">
    <property type="entry name" value="N-terminal domain of ligase-like"/>
    <property type="match status" value="1"/>
</dbReference>
<sequence>MNTPRACAPHHRFWPPGVPHTVRPSAVGLSHYLAVAAQRYPDKPALHFCGQSLSYAALQQRVEALAAWLQRRLGVRPGDRVLLMSQNCPQYVLGFHALLRLGAVVVPVNPMSSATELDWLQRDTGARVALLAQELLPRAQALLQSGALQAAVVHAYADAMHPSAVGAADSPWPEPFHQPRQALTGPQLHGLEDALAEAGHARWQVDGGHPGPEALAVLPYTSGTTGHPKGCMHTHGTVLASNLASQVWRQLHAESVFLSVAPLFHMLGMQNGMNLPLTLGATLVMMPRWHAPSAARLIEQHRVTVWTAPPSMVIDFFAQPDVLQRDLSSLSLLSGGGAAMPEAVATLLAERFGLAYNEAYGLSETAAFLHANPLHRGKRQCLGVPTPGVVSRIVDPETLAELPAGEVGELVTSGPQVMQGYWRNPAATEAAFFERDGLRFFRTGDLASVDEDGYFFMRDRLKRMINASGFKVWPAEVESALYEHPAIHEACVIAVDDARRGETVKALVVLKPAQRGQLSEAELIAWGRERMAVYKAPALVEFVDQLPKSGTGKILWRELQEAHRQRAQAAPASATDPAPATSSAAA</sequence>
<dbReference type="InterPro" id="IPR025110">
    <property type="entry name" value="AMP-bd_C"/>
</dbReference>
<evidence type="ECO:0000259" key="3">
    <source>
        <dbReference type="Pfam" id="PF13193"/>
    </source>
</evidence>
<dbReference type="SUPFAM" id="SSF56801">
    <property type="entry name" value="Acetyl-CoA synthetase-like"/>
    <property type="match status" value="1"/>
</dbReference>
<dbReference type="GO" id="GO:0016874">
    <property type="term" value="F:ligase activity"/>
    <property type="evidence" value="ECO:0007669"/>
    <property type="project" value="UniProtKB-KW"/>
</dbReference>
<gene>
    <name evidence="4" type="ORF">PSQ39_05250</name>
</gene>
<dbReference type="Pfam" id="PF13193">
    <property type="entry name" value="AMP-binding_C"/>
    <property type="match status" value="1"/>
</dbReference>
<organism evidence="4 5">
    <name type="scientific">Curvibacter microcysteis</name>
    <dbReference type="NCBI Taxonomy" id="3026419"/>
    <lineage>
        <taxon>Bacteria</taxon>
        <taxon>Pseudomonadati</taxon>
        <taxon>Pseudomonadota</taxon>
        <taxon>Betaproteobacteria</taxon>
        <taxon>Burkholderiales</taxon>
        <taxon>Comamonadaceae</taxon>
        <taxon>Curvibacter</taxon>
    </lineage>
</organism>
<keyword evidence="5" id="KW-1185">Reference proteome</keyword>
<dbReference type="InterPro" id="IPR020845">
    <property type="entry name" value="AMP-binding_CS"/>
</dbReference>
<feature type="domain" description="AMP-binding enzyme C-terminal" evidence="3">
    <location>
        <begin position="476"/>
        <end position="553"/>
    </location>
</feature>
<accession>A0ABT5MBU2</accession>
<dbReference type="NCBIfam" id="NF006181">
    <property type="entry name" value="PRK08314.1"/>
    <property type="match status" value="1"/>
</dbReference>
<dbReference type="PANTHER" id="PTHR43767:SF1">
    <property type="entry name" value="NONRIBOSOMAL PEPTIDE SYNTHASE PES1 (EUROFUNG)-RELATED"/>
    <property type="match status" value="1"/>
</dbReference>
<dbReference type="InterPro" id="IPR042099">
    <property type="entry name" value="ANL_N_sf"/>
</dbReference>
<protein>
    <submittedName>
        <fullName evidence="4">Long-chain-fatty-acid--CoA ligase</fullName>
    </submittedName>
</protein>
<proteinExistence type="predicted"/>
<dbReference type="Gene3D" id="3.30.300.30">
    <property type="match status" value="1"/>
</dbReference>
<keyword evidence="4" id="KW-0436">Ligase</keyword>
<reference evidence="4 5" key="1">
    <citation type="submission" date="2023-02" db="EMBL/GenBank/DDBJ databases">
        <title>Bacterial whole genome sequence for Curvibacter sp. HBC28.</title>
        <authorList>
            <person name="Le V."/>
            <person name="Ko S.-R."/>
            <person name="Ahn C.-Y."/>
            <person name="Oh H.-M."/>
        </authorList>
    </citation>
    <scope>NUCLEOTIDE SEQUENCE [LARGE SCALE GENOMIC DNA]</scope>
    <source>
        <strain evidence="4 5">HBC28</strain>
    </source>
</reference>
<dbReference type="Pfam" id="PF00501">
    <property type="entry name" value="AMP-binding"/>
    <property type="match status" value="1"/>
</dbReference>
<feature type="compositionally biased region" description="Low complexity" evidence="1">
    <location>
        <begin position="567"/>
        <end position="586"/>
    </location>
</feature>
<dbReference type="InterPro" id="IPR050237">
    <property type="entry name" value="ATP-dep_AMP-bd_enzyme"/>
</dbReference>
<evidence type="ECO:0000256" key="1">
    <source>
        <dbReference type="SAM" id="MobiDB-lite"/>
    </source>
</evidence>
<feature type="domain" description="AMP-dependent synthetase/ligase" evidence="2">
    <location>
        <begin position="35"/>
        <end position="422"/>
    </location>
</feature>
<dbReference type="InterPro" id="IPR000873">
    <property type="entry name" value="AMP-dep_synth/lig_dom"/>
</dbReference>
<dbReference type="RefSeq" id="WP_273925669.1">
    <property type="nucleotide sequence ID" value="NZ_JAQSIO010000002.1"/>
</dbReference>
<comment type="caution">
    <text evidence="4">The sequence shown here is derived from an EMBL/GenBank/DDBJ whole genome shotgun (WGS) entry which is preliminary data.</text>
</comment>
<feature type="region of interest" description="Disordered" evidence="1">
    <location>
        <begin position="565"/>
        <end position="586"/>
    </location>
</feature>
<dbReference type="Proteomes" id="UP001528672">
    <property type="component" value="Unassembled WGS sequence"/>
</dbReference>
<dbReference type="PANTHER" id="PTHR43767">
    <property type="entry name" value="LONG-CHAIN-FATTY-ACID--COA LIGASE"/>
    <property type="match status" value="1"/>
</dbReference>
<evidence type="ECO:0000313" key="4">
    <source>
        <dbReference type="EMBL" id="MDD0814033.1"/>
    </source>
</evidence>
<dbReference type="EMBL" id="JAQSIO010000002">
    <property type="protein sequence ID" value="MDD0814033.1"/>
    <property type="molecule type" value="Genomic_DNA"/>
</dbReference>
<evidence type="ECO:0000313" key="5">
    <source>
        <dbReference type="Proteomes" id="UP001528672"/>
    </source>
</evidence>
<dbReference type="PROSITE" id="PS00455">
    <property type="entry name" value="AMP_BINDING"/>
    <property type="match status" value="1"/>
</dbReference>
<name>A0ABT5MBU2_9BURK</name>